<dbReference type="GO" id="GO:0004519">
    <property type="term" value="F:endonuclease activity"/>
    <property type="evidence" value="ECO:0007669"/>
    <property type="project" value="InterPro"/>
</dbReference>
<dbReference type="InterPro" id="IPR051220">
    <property type="entry name" value="TFA_Chaperone"/>
</dbReference>
<feature type="region of interest" description="Disordered" evidence="1">
    <location>
        <begin position="643"/>
        <end position="674"/>
    </location>
</feature>
<name>A0A0S4XBC9_RALSL</name>
<dbReference type="HAMAP" id="MF_04144">
    <property type="entry name" value="TERL_LAMBDA"/>
    <property type="match status" value="1"/>
</dbReference>
<dbReference type="Pfam" id="PF05876">
    <property type="entry name" value="GpA_ATPase"/>
    <property type="match status" value="1"/>
</dbReference>
<protein>
    <submittedName>
        <fullName evidence="6">Terminase GpA</fullName>
    </submittedName>
</protein>
<evidence type="ECO:0000256" key="1">
    <source>
        <dbReference type="SAM" id="MobiDB-lite"/>
    </source>
</evidence>
<dbReference type="AlphaFoldDB" id="A0A0S4XBC9"/>
<dbReference type="PANTHER" id="PTHR34413">
    <property type="entry name" value="PROPHAGE TAIL FIBER ASSEMBLY PROTEIN HOMOLOG TFAE-RELATED-RELATED"/>
    <property type="match status" value="1"/>
</dbReference>
<dbReference type="EMBL" id="LN899822">
    <property type="protein sequence ID" value="CUV61187.1"/>
    <property type="molecule type" value="Genomic_DNA"/>
</dbReference>
<dbReference type="GO" id="GO:0005524">
    <property type="term" value="F:ATP binding"/>
    <property type="evidence" value="ECO:0007669"/>
    <property type="project" value="InterPro"/>
</dbReference>
<dbReference type="InterPro" id="IPR046453">
    <property type="entry name" value="GpA_ATPase"/>
</dbReference>
<gene>
    <name evidence="6" type="ORF">RD1301_v1_1340020</name>
    <name evidence="4" type="ORF">RUN1744_v1_910041</name>
    <name evidence="5" type="ORF">TF3108_v1_850041</name>
</gene>
<dbReference type="EMBL" id="LN899826">
    <property type="protein sequence ID" value="CUV41756.1"/>
    <property type="molecule type" value="Genomic_DNA"/>
</dbReference>
<evidence type="ECO:0000313" key="4">
    <source>
        <dbReference type="EMBL" id="CUV25325.1"/>
    </source>
</evidence>
<dbReference type="InterPro" id="IPR027417">
    <property type="entry name" value="P-loop_NTPase"/>
</dbReference>
<dbReference type="InterPro" id="IPR046454">
    <property type="entry name" value="GpA_endonuclease"/>
</dbReference>
<evidence type="ECO:0000313" key="6">
    <source>
        <dbReference type="EMBL" id="CUV61187.1"/>
    </source>
</evidence>
<dbReference type="Pfam" id="PF20454">
    <property type="entry name" value="GpA_nuclease"/>
    <property type="match status" value="1"/>
</dbReference>
<organism evidence="6">
    <name type="scientific">Ralstonia solanacearum</name>
    <name type="common">Pseudomonas solanacearum</name>
    <dbReference type="NCBI Taxonomy" id="305"/>
    <lineage>
        <taxon>Bacteria</taxon>
        <taxon>Pseudomonadati</taxon>
        <taxon>Pseudomonadota</taxon>
        <taxon>Betaproteobacteria</taxon>
        <taxon>Burkholderiales</taxon>
        <taxon>Burkholderiaceae</taxon>
        <taxon>Ralstonia</taxon>
        <taxon>Ralstonia solanacearum species complex</taxon>
    </lineage>
</organism>
<feature type="domain" description="Terminase large subunit GpA endonuclease" evidence="3">
    <location>
        <begin position="317"/>
        <end position="606"/>
    </location>
</feature>
<reference evidence="6" key="1">
    <citation type="submission" date="2015-10" db="EMBL/GenBank/DDBJ databases">
        <authorList>
            <person name="Gilbert D.G."/>
        </authorList>
    </citation>
    <scope>NUCLEOTIDE SEQUENCE</scope>
    <source>
        <strain evidence="6">Phyl III-seqv23</strain>
    </source>
</reference>
<dbReference type="EMBL" id="LN899823">
    <property type="protein sequence ID" value="CUV25325.1"/>
    <property type="molecule type" value="Genomic_DNA"/>
</dbReference>
<evidence type="ECO:0000313" key="5">
    <source>
        <dbReference type="EMBL" id="CUV41756.1"/>
    </source>
</evidence>
<dbReference type="PANTHER" id="PTHR34413:SF2">
    <property type="entry name" value="PROPHAGE TAIL FIBER ASSEMBLY PROTEIN HOMOLOG TFAE-RELATED"/>
    <property type="match status" value="1"/>
</dbReference>
<proteinExistence type="inferred from homology"/>
<accession>A0A0S4XBC9</accession>
<feature type="domain" description="Phage terminase large subunit GpA ATPase" evidence="2">
    <location>
        <begin position="44"/>
        <end position="289"/>
    </location>
</feature>
<dbReference type="InterPro" id="IPR008866">
    <property type="entry name" value="Phage_lambda_GpA-like"/>
</dbReference>
<dbReference type="GO" id="GO:0016887">
    <property type="term" value="F:ATP hydrolysis activity"/>
    <property type="evidence" value="ECO:0007669"/>
    <property type="project" value="InterPro"/>
</dbReference>
<evidence type="ECO:0000259" key="3">
    <source>
        <dbReference type="Pfam" id="PF20454"/>
    </source>
</evidence>
<dbReference type="Gene3D" id="3.40.50.300">
    <property type="entry name" value="P-loop containing nucleotide triphosphate hydrolases"/>
    <property type="match status" value="1"/>
</dbReference>
<evidence type="ECO:0000259" key="2">
    <source>
        <dbReference type="Pfam" id="PF05876"/>
    </source>
</evidence>
<sequence>MDLSEIQRAISRGLNALAAPPPMQLSRWAADHFYLSAESSYVEQRWEAYPYQTAILDAMSHDDIREVVFIKSARVGYTKMILAAMGYFAHHKRRNQCVWQPTDDDSDEFVKTELEPMLRDVAAMAEVFPAFMQRSKDNTLRQKVFLGSTLHMRGGKAAKNYRRLSVDVGFLDELDGFDIDVEKEGSPPVLAAKRVEGATFPKMIYGSTPKLKGFSLVEGRADQAEKKFSFHVPCSHCSTEHVMRWGGKDTAYGFKWSGDDPETVQHICPSCGVAYSQSDYLTVWTLGRWIADDGTWIDHAGRFRNAAGQTVRAPLSVAFWIWTAYSPMTPWAQIVREFRSAWAKAKKGDKSELKTFVNTTLGETWEEDVEKTEHELLQARAEPYALRTLPMGVLVLTAGVDVQDDRFEIVVWGWGEGEESWVIDHVALQVNPAADDAWKTLDAYLKTTFRHAGGQMLGIEAVAIDTQGHYTHQVYNWVRHKDGRRVFGVRGDPAAGKPIKSKASRQDVNHKGAVIKRGVKLWHVGTDTAKDLLFGRLKLTEAGPGCVHFSTGLEEKFYLQLTAEVRIVQRGSRGDEFRWIKRRPRNEALDCTVYAMFAAYALDLHRYTKPMWDQLRDRVAPRQGDLLGGPPIEEPVAVEVALDPVQEDEEPAAAEPQAEHDDNWLGDTDGWLSR</sequence>